<evidence type="ECO:0000256" key="1">
    <source>
        <dbReference type="ARBA" id="ARBA00022598"/>
    </source>
</evidence>
<dbReference type="EMBL" id="LXQA010025266">
    <property type="protein sequence ID" value="MCH93576.1"/>
    <property type="molecule type" value="Genomic_DNA"/>
</dbReference>
<sequence>AASDDLTGLEMSVSNCEYSAVFSSLPLVLNWLRDRVQQNQSTRFQVLVTGSIHLVGDVLKLIKK</sequence>
<protein>
    <submittedName>
        <fullName evidence="4">Folylpolyglutamate synthase</fullName>
    </submittedName>
</protein>
<evidence type="ECO:0000313" key="4">
    <source>
        <dbReference type="EMBL" id="MCH93576.1"/>
    </source>
</evidence>
<dbReference type="GO" id="GO:0004326">
    <property type="term" value="F:tetrahydrofolylpolyglutamate synthase activity"/>
    <property type="evidence" value="ECO:0007669"/>
    <property type="project" value="InterPro"/>
</dbReference>
<name>A0A392N198_9FABA</name>
<reference evidence="4 5" key="1">
    <citation type="journal article" date="2018" name="Front. Plant Sci.">
        <title>Red Clover (Trifolium pratense) and Zigzag Clover (T. medium) - A Picture of Genomic Similarities and Differences.</title>
        <authorList>
            <person name="Dluhosova J."/>
            <person name="Istvanek J."/>
            <person name="Nedelnik J."/>
            <person name="Repkova J."/>
        </authorList>
    </citation>
    <scope>NUCLEOTIDE SEQUENCE [LARGE SCALE GENOMIC DNA]</scope>
    <source>
        <strain evidence="5">cv. 10/8</strain>
        <tissue evidence="4">Leaf</tissue>
    </source>
</reference>
<keyword evidence="5" id="KW-1185">Reference proteome</keyword>
<feature type="non-terminal residue" evidence="4">
    <location>
        <position position="1"/>
    </location>
</feature>
<dbReference type="InterPro" id="IPR001645">
    <property type="entry name" value="Folylpolyglutamate_synth"/>
</dbReference>
<keyword evidence="2" id="KW-0547">Nucleotide-binding</keyword>
<keyword evidence="3" id="KW-0067">ATP-binding</keyword>
<dbReference type="Proteomes" id="UP000265520">
    <property type="component" value="Unassembled WGS sequence"/>
</dbReference>
<keyword evidence="1" id="KW-0436">Ligase</keyword>
<evidence type="ECO:0000256" key="2">
    <source>
        <dbReference type="ARBA" id="ARBA00022741"/>
    </source>
</evidence>
<gene>
    <name evidence="4" type="ORF">A2U01_0014528</name>
</gene>
<dbReference type="GO" id="GO:0005829">
    <property type="term" value="C:cytosol"/>
    <property type="evidence" value="ECO:0007669"/>
    <property type="project" value="TreeGrafter"/>
</dbReference>
<evidence type="ECO:0000256" key="3">
    <source>
        <dbReference type="ARBA" id="ARBA00022840"/>
    </source>
</evidence>
<organism evidence="4 5">
    <name type="scientific">Trifolium medium</name>
    <dbReference type="NCBI Taxonomy" id="97028"/>
    <lineage>
        <taxon>Eukaryota</taxon>
        <taxon>Viridiplantae</taxon>
        <taxon>Streptophyta</taxon>
        <taxon>Embryophyta</taxon>
        <taxon>Tracheophyta</taxon>
        <taxon>Spermatophyta</taxon>
        <taxon>Magnoliopsida</taxon>
        <taxon>eudicotyledons</taxon>
        <taxon>Gunneridae</taxon>
        <taxon>Pentapetalae</taxon>
        <taxon>rosids</taxon>
        <taxon>fabids</taxon>
        <taxon>Fabales</taxon>
        <taxon>Fabaceae</taxon>
        <taxon>Papilionoideae</taxon>
        <taxon>50 kb inversion clade</taxon>
        <taxon>NPAAA clade</taxon>
        <taxon>Hologalegina</taxon>
        <taxon>IRL clade</taxon>
        <taxon>Trifolieae</taxon>
        <taxon>Trifolium</taxon>
    </lineage>
</organism>
<comment type="caution">
    <text evidence="4">The sequence shown here is derived from an EMBL/GenBank/DDBJ whole genome shotgun (WGS) entry which is preliminary data.</text>
</comment>
<dbReference type="PANTHER" id="PTHR11136:SF10">
    <property type="entry name" value="FOLYLPOLYGLUTAMATE SYNTHASE"/>
    <property type="match status" value="1"/>
</dbReference>
<accession>A0A392N198</accession>
<dbReference type="AlphaFoldDB" id="A0A392N198"/>
<evidence type="ECO:0000313" key="5">
    <source>
        <dbReference type="Proteomes" id="UP000265520"/>
    </source>
</evidence>
<dbReference type="GO" id="GO:0005524">
    <property type="term" value="F:ATP binding"/>
    <property type="evidence" value="ECO:0007669"/>
    <property type="project" value="UniProtKB-KW"/>
</dbReference>
<dbReference type="PANTHER" id="PTHR11136">
    <property type="entry name" value="FOLYLPOLYGLUTAMATE SYNTHASE-RELATED"/>
    <property type="match status" value="1"/>
</dbReference>
<proteinExistence type="predicted"/>
<dbReference type="GO" id="GO:0005739">
    <property type="term" value="C:mitochondrion"/>
    <property type="evidence" value="ECO:0007669"/>
    <property type="project" value="TreeGrafter"/>
</dbReference>